<protein>
    <submittedName>
        <fullName evidence="1">Uncharacterized protein</fullName>
    </submittedName>
</protein>
<evidence type="ECO:0000313" key="1">
    <source>
        <dbReference type="EMBL" id="KAI4315021.1"/>
    </source>
</evidence>
<evidence type="ECO:0000313" key="2">
    <source>
        <dbReference type="Proteomes" id="UP000828941"/>
    </source>
</evidence>
<reference evidence="1 2" key="1">
    <citation type="journal article" date="2022" name="DNA Res.">
        <title>Chromosomal-level genome assembly of the orchid tree Bauhinia variegata (Leguminosae; Cercidoideae) supports the allotetraploid origin hypothesis of Bauhinia.</title>
        <authorList>
            <person name="Zhong Y."/>
            <person name="Chen Y."/>
            <person name="Zheng D."/>
            <person name="Pang J."/>
            <person name="Liu Y."/>
            <person name="Luo S."/>
            <person name="Meng S."/>
            <person name="Qian L."/>
            <person name="Wei D."/>
            <person name="Dai S."/>
            <person name="Zhou R."/>
        </authorList>
    </citation>
    <scope>NUCLEOTIDE SEQUENCE [LARGE SCALE GENOMIC DNA]</scope>
    <source>
        <strain evidence="1">BV-YZ2020</strain>
    </source>
</reference>
<sequence length="96" mass="10437">MAWRCGSISRSLFSAARSMPSRSSPLPFTRLHRPSSTPLRSHLLHPRRPLTRAPTTMGQLGCMQSLLPLHSAVASACLTSHISVESRACLELSQGT</sequence>
<gene>
    <name evidence="1" type="ORF">L6164_027871</name>
</gene>
<comment type="caution">
    <text evidence="1">The sequence shown here is derived from an EMBL/GenBank/DDBJ whole genome shotgun (WGS) entry which is preliminary data.</text>
</comment>
<name>A0ACB9LUR9_BAUVA</name>
<dbReference type="Proteomes" id="UP000828941">
    <property type="component" value="Chromosome 11"/>
</dbReference>
<dbReference type="EMBL" id="CM039436">
    <property type="protein sequence ID" value="KAI4315021.1"/>
    <property type="molecule type" value="Genomic_DNA"/>
</dbReference>
<keyword evidence="2" id="KW-1185">Reference proteome</keyword>
<organism evidence="1 2">
    <name type="scientific">Bauhinia variegata</name>
    <name type="common">Purple orchid tree</name>
    <name type="synonym">Phanera variegata</name>
    <dbReference type="NCBI Taxonomy" id="167791"/>
    <lineage>
        <taxon>Eukaryota</taxon>
        <taxon>Viridiplantae</taxon>
        <taxon>Streptophyta</taxon>
        <taxon>Embryophyta</taxon>
        <taxon>Tracheophyta</taxon>
        <taxon>Spermatophyta</taxon>
        <taxon>Magnoliopsida</taxon>
        <taxon>eudicotyledons</taxon>
        <taxon>Gunneridae</taxon>
        <taxon>Pentapetalae</taxon>
        <taxon>rosids</taxon>
        <taxon>fabids</taxon>
        <taxon>Fabales</taxon>
        <taxon>Fabaceae</taxon>
        <taxon>Cercidoideae</taxon>
        <taxon>Cercideae</taxon>
        <taxon>Bauhiniinae</taxon>
        <taxon>Bauhinia</taxon>
    </lineage>
</organism>
<proteinExistence type="predicted"/>
<accession>A0ACB9LUR9</accession>